<proteinExistence type="predicted"/>
<sequence length="238" mass="26799">MMTQQKHCLGRRDALTSSCDGPHSRDSLRHCQKNHIKATINEYPIRKGSFCPVDQYNAHPSISSCSGHCITRATQPRPGRERGDSQFDNNTCALHPYGKRENVRRKASAAACFRLPAQLMAPRDSRCHEFICICPIHGCPRAGRWHKWLEREFIDRKVRGSNPTSASRLPLSRLRQPGSIPALVLPSGVMAIGGRFGSSTSLWLKSLTTRQWCLAGNESPHMLQPPTFRVRRLCWSDS</sequence>
<keyword evidence="2" id="KW-1185">Reference proteome</keyword>
<dbReference type="InParanoid" id="A0A419QI00"/>
<evidence type="ECO:0000313" key="2">
    <source>
        <dbReference type="Proteomes" id="UP000286415"/>
    </source>
</evidence>
<organism evidence="1 2">
    <name type="scientific">Clonorchis sinensis</name>
    <name type="common">Chinese liver fluke</name>
    <dbReference type="NCBI Taxonomy" id="79923"/>
    <lineage>
        <taxon>Eukaryota</taxon>
        <taxon>Metazoa</taxon>
        <taxon>Spiralia</taxon>
        <taxon>Lophotrochozoa</taxon>
        <taxon>Platyhelminthes</taxon>
        <taxon>Trematoda</taxon>
        <taxon>Digenea</taxon>
        <taxon>Opisthorchiida</taxon>
        <taxon>Opisthorchiata</taxon>
        <taxon>Opisthorchiidae</taxon>
        <taxon>Clonorchis</taxon>
    </lineage>
</organism>
<dbReference type="OrthoDB" id="10051416at2759"/>
<accession>A0A419QI00</accession>
<dbReference type="Proteomes" id="UP000286415">
    <property type="component" value="Unassembled WGS sequence"/>
</dbReference>
<reference evidence="1 2" key="1">
    <citation type="journal article" date="2018" name="Biotechnol. Adv.">
        <title>Improved genomic resources and new bioinformatic workflow for the carcinogenic parasite Clonorchis sinensis: Biotechnological implications.</title>
        <authorList>
            <person name="Wang D."/>
            <person name="Korhonen P.K."/>
            <person name="Gasser R.B."/>
            <person name="Young N.D."/>
        </authorList>
    </citation>
    <scope>NUCLEOTIDE SEQUENCE [LARGE SCALE GENOMIC DNA]</scope>
    <source>
        <strain evidence="1">Cs-k2</strain>
    </source>
</reference>
<evidence type="ECO:0000313" key="1">
    <source>
        <dbReference type="EMBL" id="KAG5443492.1"/>
    </source>
</evidence>
<protein>
    <submittedName>
        <fullName evidence="1">Uncharacterized protein</fullName>
    </submittedName>
</protein>
<gene>
    <name evidence="1" type="ORF">CSKR_101050</name>
</gene>
<reference evidence="1 2" key="2">
    <citation type="journal article" date="2021" name="Genomics">
        <title>High-quality reference genome for Clonorchis sinensis.</title>
        <authorList>
            <person name="Young N.D."/>
            <person name="Stroehlein A.J."/>
            <person name="Kinkar L."/>
            <person name="Wang T."/>
            <person name="Sohn W.M."/>
            <person name="Chang B.C.H."/>
            <person name="Kaur P."/>
            <person name="Weisz D."/>
            <person name="Dudchenko O."/>
            <person name="Aiden E.L."/>
            <person name="Korhonen P.K."/>
            <person name="Gasser R.B."/>
        </authorList>
    </citation>
    <scope>NUCLEOTIDE SEQUENCE [LARGE SCALE GENOMIC DNA]</scope>
    <source>
        <strain evidence="1">Cs-k2</strain>
    </source>
</reference>
<comment type="caution">
    <text evidence="1">The sequence shown here is derived from an EMBL/GenBank/DDBJ whole genome shotgun (WGS) entry which is preliminary data.</text>
</comment>
<name>A0A419QI00_CLOSI</name>
<dbReference type="AlphaFoldDB" id="A0A419QI00"/>
<dbReference type="EMBL" id="NIRI02000056">
    <property type="protein sequence ID" value="KAG5443492.1"/>
    <property type="molecule type" value="Genomic_DNA"/>
</dbReference>